<protein>
    <submittedName>
        <fullName evidence="1 2">Sporulation protein</fullName>
    </submittedName>
</protein>
<organism evidence="2 3">
    <name type="scientific">Paenibacillus chitinolyticus</name>
    <dbReference type="NCBI Taxonomy" id="79263"/>
    <lineage>
        <taxon>Bacteria</taxon>
        <taxon>Bacillati</taxon>
        <taxon>Bacillota</taxon>
        <taxon>Bacilli</taxon>
        <taxon>Bacillales</taxon>
        <taxon>Paenibacillaceae</taxon>
        <taxon>Paenibacillus</taxon>
    </lineage>
</organism>
<dbReference type="Proteomes" id="UP000288943">
    <property type="component" value="Chromosome"/>
</dbReference>
<dbReference type="EMBL" id="CP026520">
    <property type="protein sequence ID" value="QAV17457.1"/>
    <property type="molecule type" value="Genomic_DNA"/>
</dbReference>
<dbReference type="Proteomes" id="UP001527202">
    <property type="component" value="Unassembled WGS sequence"/>
</dbReference>
<accession>A0A410WT80</accession>
<gene>
    <name evidence="1" type="ORF">M5X16_07940</name>
    <name evidence="2" type="ORF">PC41400_07180</name>
</gene>
<dbReference type="Pfam" id="PF08812">
    <property type="entry name" value="YtxC"/>
    <property type="match status" value="1"/>
</dbReference>
<name>A0A410WT80_9BACL</name>
<sequence>MSIVQFVFNNSAVFDISALQSRIESRLALLNQEGNPLRVVRDTLEQYTMLRIEGTIGGKKHQPKSEPVIEAAAAAAAEQIVEGEEERLIRKLLVNTFHYKDLEEAAKIGRYCRQFLNGEEDGRSAAGEYGLDDYLDWGPIDGMKLRAGKISEPLKALLQEGQSVNLPGFITFRLQEYMDELKEVVEYAIDEYVMDQQYQEFISLLQYFVYIQETKTAAAHLVHKEGAEFTILDEHMQPIDTSKMEASFTLEMIEKDISFEDMIVSTLISVSPATIYIHTREPDLPVIRTIMQIFESRATICSYCGICRTKLAGNSDSGSPSPLT</sequence>
<dbReference type="EMBL" id="JAMDMJ010000008">
    <property type="protein sequence ID" value="MCY9595700.1"/>
    <property type="molecule type" value="Genomic_DNA"/>
</dbReference>
<evidence type="ECO:0000313" key="1">
    <source>
        <dbReference type="EMBL" id="MCY9595700.1"/>
    </source>
</evidence>
<evidence type="ECO:0000313" key="2">
    <source>
        <dbReference type="EMBL" id="QAV17457.1"/>
    </source>
</evidence>
<evidence type="ECO:0000313" key="4">
    <source>
        <dbReference type="Proteomes" id="UP001527202"/>
    </source>
</evidence>
<dbReference type="InterPro" id="IPR014199">
    <property type="entry name" value="Spore_YtxC"/>
</dbReference>
<dbReference type="RefSeq" id="WP_042229354.1">
    <property type="nucleotide sequence ID" value="NZ_CP026520.1"/>
</dbReference>
<proteinExistence type="predicted"/>
<reference evidence="2 3" key="1">
    <citation type="submission" date="2018-01" db="EMBL/GenBank/DDBJ databases">
        <title>The whole genome sequencing and assembly of Paenibacillus chitinolyticus KCCM 41400 strain.</title>
        <authorList>
            <person name="Kim J.-Y."/>
            <person name="Park M.-K."/>
            <person name="Lee Y.-J."/>
            <person name="Yi H."/>
            <person name="Bahn Y.-S."/>
            <person name="Kim J.F."/>
            <person name="Lee D.-W."/>
        </authorList>
    </citation>
    <scope>NUCLEOTIDE SEQUENCE [LARGE SCALE GENOMIC DNA]</scope>
    <source>
        <strain evidence="2 3">KCCM 41400</strain>
    </source>
</reference>
<keyword evidence="4" id="KW-1185">Reference proteome</keyword>
<dbReference type="AlphaFoldDB" id="A0A410WT80"/>
<dbReference type="GeneID" id="95374601"/>
<reference evidence="1 4" key="2">
    <citation type="submission" date="2022-05" db="EMBL/GenBank/DDBJ databases">
        <title>Genome Sequencing of Bee-Associated Microbes.</title>
        <authorList>
            <person name="Dunlap C."/>
        </authorList>
    </citation>
    <scope>NUCLEOTIDE SEQUENCE [LARGE SCALE GENOMIC DNA]</scope>
    <source>
        <strain evidence="1 4">NRRL B-23120</strain>
    </source>
</reference>
<dbReference type="KEGG" id="pchi:PC41400_07180"/>
<evidence type="ECO:0000313" key="3">
    <source>
        <dbReference type="Proteomes" id="UP000288943"/>
    </source>
</evidence>
<dbReference type="OrthoDB" id="2986513at2"/>